<proteinExistence type="predicted"/>
<gene>
    <name evidence="2" type="ORF">TGDOM2_202480</name>
</gene>
<organism evidence="2 3">
    <name type="scientific">Toxoplasma gondii GAB2-2007-GAL-DOM2</name>
    <dbReference type="NCBI Taxonomy" id="1130820"/>
    <lineage>
        <taxon>Eukaryota</taxon>
        <taxon>Sar</taxon>
        <taxon>Alveolata</taxon>
        <taxon>Apicomplexa</taxon>
        <taxon>Conoidasida</taxon>
        <taxon>Coccidia</taxon>
        <taxon>Eucoccidiorida</taxon>
        <taxon>Eimeriorina</taxon>
        <taxon>Sarcocystidae</taxon>
        <taxon>Toxoplasma</taxon>
    </lineage>
</organism>
<feature type="region of interest" description="Disordered" evidence="1">
    <location>
        <begin position="367"/>
        <end position="417"/>
    </location>
</feature>
<name>A0A086K9B8_TOXGO</name>
<accession>A0A086K9B8</accession>
<feature type="region of interest" description="Disordered" evidence="1">
    <location>
        <begin position="314"/>
        <end position="355"/>
    </location>
</feature>
<comment type="caution">
    <text evidence="2">The sequence shown here is derived from an EMBL/GenBank/DDBJ whole genome shotgun (WGS) entry which is preliminary data.</text>
</comment>
<feature type="compositionally biased region" description="Low complexity" evidence="1">
    <location>
        <begin position="331"/>
        <end position="355"/>
    </location>
</feature>
<evidence type="ECO:0000256" key="1">
    <source>
        <dbReference type="SAM" id="MobiDB-lite"/>
    </source>
</evidence>
<evidence type="ECO:0000313" key="2">
    <source>
        <dbReference type="EMBL" id="KFG40986.1"/>
    </source>
</evidence>
<dbReference type="EMBL" id="AHZU02000724">
    <property type="protein sequence ID" value="KFG40986.1"/>
    <property type="molecule type" value="Genomic_DNA"/>
</dbReference>
<reference evidence="2 3" key="1">
    <citation type="submission" date="2014-02" db="EMBL/GenBank/DDBJ databases">
        <authorList>
            <person name="Sibley D."/>
            <person name="Venepally P."/>
            <person name="Karamycheva S."/>
            <person name="Hadjithomas M."/>
            <person name="Khan A."/>
            <person name="Brunk B."/>
            <person name="Roos D."/>
            <person name="Caler E."/>
            <person name="Lorenzi H."/>
        </authorList>
    </citation>
    <scope>NUCLEOTIDE SEQUENCE [LARGE SCALE GENOMIC DNA]</scope>
    <source>
        <strain evidence="2 3">GAB2-2007-GAL-DOM2</strain>
    </source>
</reference>
<feature type="compositionally biased region" description="Low complexity" evidence="1">
    <location>
        <begin position="61"/>
        <end position="73"/>
    </location>
</feature>
<dbReference type="AlphaFoldDB" id="A0A086K9B8"/>
<feature type="region of interest" description="Disordered" evidence="1">
    <location>
        <begin position="1"/>
        <end position="163"/>
    </location>
</feature>
<evidence type="ECO:0000313" key="3">
    <source>
        <dbReference type="Proteomes" id="UP000028837"/>
    </source>
</evidence>
<feature type="region of interest" description="Disordered" evidence="1">
    <location>
        <begin position="201"/>
        <end position="233"/>
    </location>
</feature>
<dbReference type="VEuPathDB" id="ToxoDB:TGDOM2_202480"/>
<protein>
    <submittedName>
        <fullName evidence="2">Uncharacterized protein</fullName>
    </submittedName>
</protein>
<sequence>MAFAPSLEDPAAAGALQGACDEAEEQASALGEDDLDGQTDEKRSCGVAGNGLSFDNVENASDVSSVTSAVSGSLPTSPSPSFAGPAERSNLDTASAVYVQPTSEPPNRPTPFSPGENSSEEAACVAGVGESGGFAVPEPIQAPSQTHRPRGRGKRASRSLRGRILIPARAQWARMRAERAAAMAAAQAAQEAAAVSLGAASGDSSAGAQGAGGAPLRTGDPAGPSEGLQPDEQRTLAGGDLKRFGSLLLIPGKTRKWRKVRRRVGNARVQVWEEVSNSEDPLLQAVQAMLRHGIPSSSRRSVRHTRAVACHIKETTRQYLQQSSSTESANPVPRLSPPYSSLSSPAPPSAGLSSSASASAVDSAVSLSASSPSPHVSNPSLSAEVPPSLSPGVSSSPFSLSSVSSSLSPGSSVSLSSAGCCLPSVSARGL</sequence>
<feature type="compositionally biased region" description="Acidic residues" evidence="1">
    <location>
        <begin position="21"/>
        <end position="38"/>
    </location>
</feature>
<feature type="compositionally biased region" description="Basic residues" evidence="1">
    <location>
        <begin position="147"/>
        <end position="161"/>
    </location>
</feature>
<dbReference type="OrthoDB" id="341180at2759"/>
<feature type="compositionally biased region" description="Pro residues" evidence="1">
    <location>
        <begin position="103"/>
        <end position="112"/>
    </location>
</feature>
<dbReference type="Proteomes" id="UP000028837">
    <property type="component" value="Unassembled WGS sequence"/>
</dbReference>
<feature type="compositionally biased region" description="Polar residues" evidence="1">
    <location>
        <begin position="317"/>
        <end position="329"/>
    </location>
</feature>